<proteinExistence type="predicted"/>
<reference evidence="2" key="2">
    <citation type="submission" date="2015-01" db="EMBL/GenBank/DDBJ databases">
        <title>Evolutionary Origins and Diversification of the Mycorrhizal Mutualists.</title>
        <authorList>
            <consortium name="DOE Joint Genome Institute"/>
            <consortium name="Mycorrhizal Genomics Consortium"/>
            <person name="Kohler A."/>
            <person name="Kuo A."/>
            <person name="Nagy L.G."/>
            <person name="Floudas D."/>
            <person name="Copeland A."/>
            <person name="Barry K.W."/>
            <person name="Cichocki N."/>
            <person name="Veneault-Fourrey C."/>
            <person name="LaButti K."/>
            <person name="Lindquist E.A."/>
            <person name="Lipzen A."/>
            <person name="Lundell T."/>
            <person name="Morin E."/>
            <person name="Murat C."/>
            <person name="Riley R."/>
            <person name="Ohm R."/>
            <person name="Sun H."/>
            <person name="Tunlid A."/>
            <person name="Henrissat B."/>
            <person name="Grigoriev I.V."/>
            <person name="Hibbett D.S."/>
            <person name="Martin F."/>
        </authorList>
    </citation>
    <scope>NUCLEOTIDE SEQUENCE [LARGE SCALE GENOMIC DNA]</scope>
    <source>
        <strain evidence="2">MUT 4182</strain>
    </source>
</reference>
<sequence length="361" mass="41076">MDRLPLEILSSIYVISVPIPPCTISFDRVHPLRDRIRSLNLLRSVSKRWNNAILNTPQLWSYIEVSATTGDPRLLLKRSKAVPLHVRIKFGIGQTDSSFRDAVKAVWATANRWKTYMGVGYVFGSSLRLLPPCSLPNVEEVWLAGFVGNDHPTIQAPRMKKLVECSSTPTFGTAGAPTLKRWHTAFPVNRLEWERLIQVVQLCPSLEFVEFVHTEYTPPAVLASGLTQVADYILFPALKKLVMDPATRRFDFLPYVRAPQLDRIVFQHYKDFFPFPIPSSSTCPNLSRIQFVGASGFRAIQEWVLTVPKEISERVGVEIEYHQQRNAAGAYEPVIADLDSLWRPWFDKQFPVKWITVISPS</sequence>
<dbReference type="EMBL" id="KN822978">
    <property type="protein sequence ID" value="KIO29830.1"/>
    <property type="molecule type" value="Genomic_DNA"/>
</dbReference>
<dbReference type="OrthoDB" id="3365698at2759"/>
<dbReference type="Proteomes" id="UP000054248">
    <property type="component" value="Unassembled WGS sequence"/>
</dbReference>
<evidence type="ECO:0000313" key="2">
    <source>
        <dbReference type="Proteomes" id="UP000054248"/>
    </source>
</evidence>
<keyword evidence="2" id="KW-1185">Reference proteome</keyword>
<name>A0A0C3QEZ5_9AGAM</name>
<organism evidence="1 2">
    <name type="scientific">Tulasnella calospora MUT 4182</name>
    <dbReference type="NCBI Taxonomy" id="1051891"/>
    <lineage>
        <taxon>Eukaryota</taxon>
        <taxon>Fungi</taxon>
        <taxon>Dikarya</taxon>
        <taxon>Basidiomycota</taxon>
        <taxon>Agaricomycotina</taxon>
        <taxon>Agaricomycetes</taxon>
        <taxon>Cantharellales</taxon>
        <taxon>Tulasnellaceae</taxon>
        <taxon>Tulasnella</taxon>
    </lineage>
</organism>
<dbReference type="HOGENOM" id="CLU_765467_0_0_1"/>
<accession>A0A0C3QEZ5</accession>
<dbReference type="AlphaFoldDB" id="A0A0C3QEZ5"/>
<reference evidence="1 2" key="1">
    <citation type="submission" date="2014-04" db="EMBL/GenBank/DDBJ databases">
        <authorList>
            <consortium name="DOE Joint Genome Institute"/>
            <person name="Kuo A."/>
            <person name="Girlanda M."/>
            <person name="Perotto S."/>
            <person name="Kohler A."/>
            <person name="Nagy L.G."/>
            <person name="Floudas D."/>
            <person name="Copeland A."/>
            <person name="Barry K.W."/>
            <person name="Cichocki N."/>
            <person name="Veneault-Fourrey C."/>
            <person name="LaButti K."/>
            <person name="Lindquist E.A."/>
            <person name="Lipzen A."/>
            <person name="Lundell T."/>
            <person name="Morin E."/>
            <person name="Murat C."/>
            <person name="Sun H."/>
            <person name="Tunlid A."/>
            <person name="Henrissat B."/>
            <person name="Grigoriev I.V."/>
            <person name="Hibbett D.S."/>
            <person name="Martin F."/>
            <person name="Nordberg H.P."/>
            <person name="Cantor M.N."/>
            <person name="Hua S.X."/>
        </authorList>
    </citation>
    <scope>NUCLEOTIDE SEQUENCE [LARGE SCALE GENOMIC DNA]</scope>
    <source>
        <strain evidence="1 2">MUT 4182</strain>
    </source>
</reference>
<evidence type="ECO:0000313" key="1">
    <source>
        <dbReference type="EMBL" id="KIO29830.1"/>
    </source>
</evidence>
<gene>
    <name evidence="1" type="ORF">M407DRAFT_21082</name>
</gene>
<protein>
    <submittedName>
        <fullName evidence="1">Uncharacterized protein</fullName>
    </submittedName>
</protein>